<proteinExistence type="predicted"/>
<dbReference type="InterPro" id="IPR043128">
    <property type="entry name" value="Rev_trsase/Diguanyl_cyclase"/>
</dbReference>
<dbReference type="InterPro" id="IPR043502">
    <property type="entry name" value="DNA/RNA_pol_sf"/>
</dbReference>
<feature type="region of interest" description="Disordered" evidence="1">
    <location>
        <begin position="334"/>
        <end position="375"/>
    </location>
</feature>
<dbReference type="STRING" id="157652.A0A371G3C6"/>
<dbReference type="Proteomes" id="UP000257109">
    <property type="component" value="Unassembled WGS sequence"/>
</dbReference>
<feature type="domain" description="Tf2-1-like SH3-like" evidence="3">
    <location>
        <begin position="250"/>
        <end position="297"/>
    </location>
</feature>
<evidence type="ECO:0000313" key="5">
    <source>
        <dbReference type="Proteomes" id="UP000257109"/>
    </source>
</evidence>
<dbReference type="InterPro" id="IPR041577">
    <property type="entry name" value="RT_RNaseH_2"/>
</dbReference>
<dbReference type="AlphaFoldDB" id="A0A371G3C6"/>
<accession>A0A371G3C6</accession>
<dbReference type="Gene3D" id="3.30.70.270">
    <property type="match status" value="1"/>
</dbReference>
<feature type="domain" description="Reverse transcriptase/retrotransposon-derived protein RNase H-like" evidence="2">
    <location>
        <begin position="122"/>
        <end position="196"/>
    </location>
</feature>
<dbReference type="EMBL" id="QJKJ01006935">
    <property type="protein sequence ID" value="RDX84853.1"/>
    <property type="molecule type" value="Genomic_DNA"/>
</dbReference>
<evidence type="ECO:0000256" key="1">
    <source>
        <dbReference type="SAM" id="MobiDB-lite"/>
    </source>
</evidence>
<dbReference type="PANTHER" id="PTHR35046">
    <property type="entry name" value="ZINC KNUCKLE (CCHC-TYPE) FAMILY PROTEIN"/>
    <property type="match status" value="1"/>
</dbReference>
<evidence type="ECO:0000313" key="4">
    <source>
        <dbReference type="EMBL" id="RDX84853.1"/>
    </source>
</evidence>
<evidence type="ECO:0000259" key="3">
    <source>
        <dbReference type="Pfam" id="PF24626"/>
    </source>
</evidence>
<dbReference type="PANTHER" id="PTHR35046:SF9">
    <property type="entry name" value="RNA-DIRECTED DNA POLYMERASE"/>
    <property type="match status" value="1"/>
</dbReference>
<feature type="non-terminal residue" evidence="4">
    <location>
        <position position="1"/>
    </location>
</feature>
<dbReference type="Pfam" id="PF24626">
    <property type="entry name" value="SH3_Tf2-1"/>
    <property type="match status" value="1"/>
</dbReference>
<organism evidence="4 5">
    <name type="scientific">Mucuna pruriens</name>
    <name type="common">Velvet bean</name>
    <name type="synonym">Dolichos pruriens</name>
    <dbReference type="NCBI Taxonomy" id="157652"/>
    <lineage>
        <taxon>Eukaryota</taxon>
        <taxon>Viridiplantae</taxon>
        <taxon>Streptophyta</taxon>
        <taxon>Embryophyta</taxon>
        <taxon>Tracheophyta</taxon>
        <taxon>Spermatophyta</taxon>
        <taxon>Magnoliopsida</taxon>
        <taxon>eudicotyledons</taxon>
        <taxon>Gunneridae</taxon>
        <taxon>Pentapetalae</taxon>
        <taxon>rosids</taxon>
        <taxon>fabids</taxon>
        <taxon>Fabales</taxon>
        <taxon>Fabaceae</taxon>
        <taxon>Papilionoideae</taxon>
        <taxon>50 kb inversion clade</taxon>
        <taxon>NPAAA clade</taxon>
        <taxon>indigoferoid/millettioid clade</taxon>
        <taxon>Phaseoleae</taxon>
        <taxon>Mucuna</taxon>
    </lineage>
</organism>
<gene>
    <name evidence="4" type="primary">Tf2-11</name>
    <name evidence="4" type="ORF">CR513_34036</name>
</gene>
<reference evidence="4" key="1">
    <citation type="submission" date="2018-05" db="EMBL/GenBank/DDBJ databases">
        <title>Draft genome of Mucuna pruriens seed.</title>
        <authorList>
            <person name="Nnadi N.E."/>
            <person name="Vos R."/>
            <person name="Hasami M.H."/>
            <person name="Devisetty U.K."/>
            <person name="Aguiy J.C."/>
        </authorList>
    </citation>
    <scope>NUCLEOTIDE SEQUENCE [LARGE SCALE GENOMIC DNA]</scope>
    <source>
        <strain evidence="4">JCA_2017</strain>
    </source>
</reference>
<comment type="caution">
    <text evidence="4">The sequence shown here is derived from an EMBL/GenBank/DDBJ whole genome shotgun (WGS) entry which is preliminary data.</text>
</comment>
<dbReference type="OrthoDB" id="415724at2759"/>
<name>A0A371G3C6_MUCPR</name>
<protein>
    <submittedName>
        <fullName evidence="4">Tf2-11</fullName>
    </submittedName>
</protein>
<keyword evidence="5" id="KW-1185">Reference proteome</keyword>
<dbReference type="SUPFAM" id="SSF56672">
    <property type="entry name" value="DNA/RNA polymerases"/>
    <property type="match status" value="1"/>
</dbReference>
<sequence length="375" mass="43400">MENHRKESESRSVHVAGVTTFLAEVSGMLFSMRNQLLNPYSHCRPALSIMKVFWHEVPHGLPPLRAIEHQIDLIPSFPIPNRLAYRTNPEETKEIQKRFMKNFNSITAPLNELVKKDVVLNWDDVYEKAFNLLKDKLTNAFVLCLPNFDKAFEIECDASGVGIGVESKPIAYFSEKLSGAALNYSTYDKELYALLQKRHAKWLEFIEMFPYVIKYKKEFNAKVRANIEKRNEQYSRQANKGHVKVTFEPGDGVWVHMQKERFPIQINSKLKLRGDEPFQVLERINDNAYKLDLPTTYGEEFDSRTNPFERGENDRDLTNKAKDNLRDTRCPMTRSKTKMMKQSLPGLSLGIKESLEQSESKATPKWVTLSQVDDD</sequence>
<evidence type="ECO:0000259" key="2">
    <source>
        <dbReference type="Pfam" id="PF17919"/>
    </source>
</evidence>
<dbReference type="InterPro" id="IPR056924">
    <property type="entry name" value="SH3_Tf2-1"/>
</dbReference>
<dbReference type="Pfam" id="PF17919">
    <property type="entry name" value="RT_RNaseH_2"/>
    <property type="match status" value="1"/>
</dbReference>